<dbReference type="SMART" id="SM00342">
    <property type="entry name" value="HTH_ARAC"/>
    <property type="match status" value="1"/>
</dbReference>
<keyword evidence="1" id="KW-0805">Transcription regulation</keyword>
<accession>A0A367VH15</accession>
<dbReference type="Pfam" id="PF12852">
    <property type="entry name" value="Cupin_6"/>
    <property type="match status" value="1"/>
</dbReference>
<dbReference type="RefSeq" id="WP_062957344.1">
    <property type="nucleotide sequence ID" value="NZ_JPWB01000002.1"/>
</dbReference>
<dbReference type="AlphaFoldDB" id="A0A367VH15"/>
<dbReference type="Gene3D" id="1.10.10.60">
    <property type="entry name" value="Homeodomain-like"/>
    <property type="match status" value="1"/>
</dbReference>
<dbReference type="Proteomes" id="UP000253061">
    <property type="component" value="Unassembled WGS sequence"/>
</dbReference>
<dbReference type="PROSITE" id="PS01124">
    <property type="entry name" value="HTH_ARAC_FAMILY_2"/>
    <property type="match status" value="1"/>
</dbReference>
<evidence type="ECO:0000313" key="6">
    <source>
        <dbReference type="Proteomes" id="UP000253061"/>
    </source>
</evidence>
<evidence type="ECO:0000259" key="4">
    <source>
        <dbReference type="PROSITE" id="PS01124"/>
    </source>
</evidence>
<evidence type="ECO:0000256" key="2">
    <source>
        <dbReference type="ARBA" id="ARBA00023125"/>
    </source>
</evidence>
<dbReference type="InterPro" id="IPR032783">
    <property type="entry name" value="AraC_lig"/>
</dbReference>
<dbReference type="GO" id="GO:0003700">
    <property type="term" value="F:DNA-binding transcription factor activity"/>
    <property type="evidence" value="ECO:0007669"/>
    <property type="project" value="InterPro"/>
</dbReference>
<organism evidence="5 6">
    <name type="scientific">Thalassospira profundimaris</name>
    <dbReference type="NCBI Taxonomy" id="502049"/>
    <lineage>
        <taxon>Bacteria</taxon>
        <taxon>Pseudomonadati</taxon>
        <taxon>Pseudomonadota</taxon>
        <taxon>Alphaproteobacteria</taxon>
        <taxon>Rhodospirillales</taxon>
        <taxon>Thalassospiraceae</taxon>
        <taxon>Thalassospira</taxon>
    </lineage>
</organism>
<proteinExistence type="predicted"/>
<dbReference type="InterPro" id="IPR018060">
    <property type="entry name" value="HTH_AraC"/>
</dbReference>
<keyword evidence="3" id="KW-0804">Transcription</keyword>
<dbReference type="SUPFAM" id="SSF51215">
    <property type="entry name" value="Regulatory protein AraC"/>
    <property type="match status" value="1"/>
</dbReference>
<protein>
    <submittedName>
        <fullName evidence="5">AraC family transcriptional regulator</fullName>
    </submittedName>
</protein>
<name>A0A367VH15_9PROT</name>
<dbReference type="PANTHER" id="PTHR46796">
    <property type="entry name" value="HTH-TYPE TRANSCRIPTIONAL ACTIVATOR RHAS-RELATED"/>
    <property type="match status" value="1"/>
</dbReference>
<evidence type="ECO:0000256" key="3">
    <source>
        <dbReference type="ARBA" id="ARBA00023163"/>
    </source>
</evidence>
<dbReference type="InterPro" id="IPR009057">
    <property type="entry name" value="Homeodomain-like_sf"/>
</dbReference>
<dbReference type="PANTHER" id="PTHR46796:SF7">
    <property type="entry name" value="ARAC FAMILY TRANSCRIPTIONAL REGULATOR"/>
    <property type="match status" value="1"/>
</dbReference>
<feature type="domain" description="HTH araC/xylS-type" evidence="4">
    <location>
        <begin position="188"/>
        <end position="285"/>
    </location>
</feature>
<evidence type="ECO:0000313" key="5">
    <source>
        <dbReference type="EMBL" id="RCK24289.1"/>
    </source>
</evidence>
<dbReference type="InterPro" id="IPR037923">
    <property type="entry name" value="HTH-like"/>
</dbReference>
<reference evidence="5 6" key="1">
    <citation type="submission" date="2014-07" db="EMBL/GenBank/DDBJ databases">
        <title>Draft genome sequence of Thalassospira profundimaris R8-17.</title>
        <authorList>
            <person name="Lai Q."/>
            <person name="Shao Z."/>
        </authorList>
    </citation>
    <scope>NUCLEOTIDE SEQUENCE [LARGE SCALE GENOMIC DNA]</scope>
    <source>
        <strain evidence="5 6">R8-17</strain>
    </source>
</reference>
<dbReference type="Pfam" id="PF12833">
    <property type="entry name" value="HTH_18"/>
    <property type="match status" value="1"/>
</dbReference>
<gene>
    <name evidence="5" type="ORF">TH6_06200</name>
</gene>
<dbReference type="GO" id="GO:0043565">
    <property type="term" value="F:sequence-specific DNA binding"/>
    <property type="evidence" value="ECO:0007669"/>
    <property type="project" value="InterPro"/>
</dbReference>
<comment type="caution">
    <text evidence="5">The sequence shown here is derived from an EMBL/GenBank/DDBJ whole genome shotgun (WGS) entry which is preliminary data.</text>
</comment>
<keyword evidence="2" id="KW-0238">DNA-binding</keyword>
<dbReference type="InterPro" id="IPR050204">
    <property type="entry name" value="AraC_XylS_family_regulators"/>
</dbReference>
<dbReference type="SUPFAM" id="SSF46689">
    <property type="entry name" value="Homeodomain-like"/>
    <property type="match status" value="1"/>
</dbReference>
<dbReference type="EMBL" id="JPWB01000002">
    <property type="protein sequence ID" value="RCK24289.1"/>
    <property type="molecule type" value="Genomic_DNA"/>
</dbReference>
<evidence type="ECO:0000256" key="1">
    <source>
        <dbReference type="ARBA" id="ARBA00023015"/>
    </source>
</evidence>
<sequence>MSEEARNSSEKDVLSDLFAGNHPRGDVIFAGTHCGSSHHQGRPDLPSQQQGMLHVLQHGSMRVLFDGGKTVVLDRPGVVLFGCPVPHDIDTPERGAEVVCANLDFPDAGLGPAKLGLPEYLVLPFDEIPGLEAITGQLFSESQGAQPGHRTAINLLVDLLLLMVLRHCQAQNLVRPGILAALRDPRIARVVGELHQNPGENWSVERQAETAGMSRASFAARFRELLGTSPGDFLQTIRLDMAFGLLREGERLQAVAGQVGYRSTTALARAIQQRHNMTPRELHADSSAENSALQSAI</sequence>